<keyword evidence="2" id="KW-1185">Reference proteome</keyword>
<reference evidence="1 2" key="1">
    <citation type="submission" date="2014-04" db="EMBL/GenBank/DDBJ databases">
        <title>Evolutionary Origins and Diversification of the Mycorrhizal Mutualists.</title>
        <authorList>
            <consortium name="DOE Joint Genome Institute"/>
            <consortium name="Mycorrhizal Genomics Consortium"/>
            <person name="Kohler A."/>
            <person name="Kuo A."/>
            <person name="Nagy L.G."/>
            <person name="Floudas D."/>
            <person name="Copeland A."/>
            <person name="Barry K.W."/>
            <person name="Cichocki N."/>
            <person name="Veneault-Fourrey C."/>
            <person name="LaButti K."/>
            <person name="Lindquist E.A."/>
            <person name="Lipzen A."/>
            <person name="Lundell T."/>
            <person name="Morin E."/>
            <person name="Murat C."/>
            <person name="Riley R."/>
            <person name="Ohm R."/>
            <person name="Sun H."/>
            <person name="Tunlid A."/>
            <person name="Henrissat B."/>
            <person name="Grigoriev I.V."/>
            <person name="Hibbett D.S."/>
            <person name="Martin F."/>
        </authorList>
    </citation>
    <scope>NUCLEOTIDE SEQUENCE [LARGE SCALE GENOMIC DNA]</scope>
    <source>
        <strain evidence="1 2">MD-312</strain>
    </source>
</reference>
<organism evidence="1 2">
    <name type="scientific">Hydnomerulius pinastri MD-312</name>
    <dbReference type="NCBI Taxonomy" id="994086"/>
    <lineage>
        <taxon>Eukaryota</taxon>
        <taxon>Fungi</taxon>
        <taxon>Dikarya</taxon>
        <taxon>Basidiomycota</taxon>
        <taxon>Agaricomycotina</taxon>
        <taxon>Agaricomycetes</taxon>
        <taxon>Agaricomycetidae</taxon>
        <taxon>Boletales</taxon>
        <taxon>Boletales incertae sedis</taxon>
        <taxon>Leucogyrophana</taxon>
    </lineage>
</organism>
<evidence type="ECO:0000313" key="1">
    <source>
        <dbReference type="EMBL" id="KIJ59244.1"/>
    </source>
</evidence>
<dbReference type="HOGENOM" id="CLU_043173_0_0_1"/>
<gene>
    <name evidence="1" type="ORF">HYDPIDRAFT_65467</name>
</gene>
<dbReference type="EMBL" id="KN839893">
    <property type="protein sequence ID" value="KIJ59244.1"/>
    <property type="molecule type" value="Genomic_DNA"/>
</dbReference>
<protein>
    <submittedName>
        <fullName evidence="1">Uncharacterized protein</fullName>
    </submittedName>
</protein>
<dbReference type="AlphaFoldDB" id="A0A0C9V1Z7"/>
<evidence type="ECO:0000313" key="2">
    <source>
        <dbReference type="Proteomes" id="UP000053820"/>
    </source>
</evidence>
<feature type="non-terminal residue" evidence="1">
    <location>
        <position position="1"/>
    </location>
</feature>
<feature type="non-terminal residue" evidence="1">
    <location>
        <position position="242"/>
    </location>
</feature>
<sequence length="242" mass="27252">ILRQNMHQKTQGPADAKLYTTLENMRYKNCTADDLAFLRLHIVGPDPGRPKLTDPQFRNVSIITAWNNQKDRINELGCQRFADDTKQPLSVFFSNDQYILSTEVSPIQADSNNAKCTCRTKDMVDFSDKDQKIIWNLSPHTSEHFPGKLQLCLDMPVIIKYNHATKLCITNGQEGIVAGWTTTLGTKNQLTLDPLFVYLENPPSLVSFPGLPPNVVPIPNSSKDITCVPSSDQMVHIKRQQV</sequence>
<accession>A0A0C9V1Z7</accession>
<name>A0A0C9V1Z7_9AGAM</name>
<proteinExistence type="predicted"/>
<dbReference type="Proteomes" id="UP000053820">
    <property type="component" value="Unassembled WGS sequence"/>
</dbReference>
<dbReference type="OrthoDB" id="432234at2759"/>